<gene>
    <name evidence="6" type="ORF">BK798_01085</name>
</gene>
<dbReference type="InterPro" id="IPR003593">
    <property type="entry name" value="AAA+_ATPase"/>
</dbReference>
<dbReference type="CDD" id="cd03268">
    <property type="entry name" value="ABC_BcrA_bacitracin_resist"/>
    <property type="match status" value="1"/>
</dbReference>
<proteinExistence type="inferred from homology"/>
<name>A0A2H4U4Q7_METSM</name>
<sequence length="314" mass="35678">MTEYIIETKDLTKRFGKDVAVNSVNMKIERGQIYGLLGRNGAGKTTTMCMLLNLSKPSSGEINLFGEDYRKHPKENYSKIGSIIETPGFYENLNAVENLKIIAKLRGNYNRKTIDEVLNLVCLYDAKYKKFKDFSLGMKQRLGIAAAIMHSPELLILDEPINGLDPVGIKEIRALLKTLAHDYGTTILISSHILSEIEHIADVIGVMDHGNLIEELSKEELENRLNKHADFKVSDIQLASEILKQSGFRENIDFIVKKTPENNISIRLFNHLDLRDEINEKFVKSGIKVSELMLCEENLEEFFTRLIGNDVRFS</sequence>
<dbReference type="SUPFAM" id="SSF52540">
    <property type="entry name" value="P-loop containing nucleoside triphosphate hydrolases"/>
    <property type="match status" value="1"/>
</dbReference>
<keyword evidence="4 6" id="KW-0067">ATP-binding</keyword>
<comment type="similarity">
    <text evidence="1">Belongs to the ABC transporter superfamily.</text>
</comment>
<dbReference type="InterPro" id="IPR017871">
    <property type="entry name" value="ABC_transporter-like_CS"/>
</dbReference>
<dbReference type="PROSITE" id="PS50893">
    <property type="entry name" value="ABC_TRANSPORTER_2"/>
    <property type="match status" value="1"/>
</dbReference>
<reference evidence="6 7" key="1">
    <citation type="submission" date="2016-10" db="EMBL/GenBank/DDBJ databases">
        <authorList>
            <person name="Varghese N."/>
        </authorList>
    </citation>
    <scope>NUCLEOTIDE SEQUENCE [LARGE SCALE GENOMIC DNA]</scope>
    <source>
        <strain evidence="6 7">KB11</strain>
    </source>
</reference>
<dbReference type="EMBL" id="CP017803">
    <property type="protein sequence ID" value="ATZ59105.1"/>
    <property type="molecule type" value="Genomic_DNA"/>
</dbReference>
<evidence type="ECO:0000256" key="3">
    <source>
        <dbReference type="ARBA" id="ARBA00022741"/>
    </source>
</evidence>
<evidence type="ECO:0000313" key="7">
    <source>
        <dbReference type="Proteomes" id="UP000232133"/>
    </source>
</evidence>
<dbReference type="Gene3D" id="3.40.50.300">
    <property type="entry name" value="P-loop containing nucleotide triphosphate hydrolases"/>
    <property type="match status" value="1"/>
</dbReference>
<dbReference type="GeneID" id="35117930"/>
<protein>
    <submittedName>
        <fullName evidence="6">Multidrug ABC transporter ATP-binding protein</fullName>
    </submittedName>
</protein>
<dbReference type="InterPro" id="IPR003439">
    <property type="entry name" value="ABC_transporter-like_ATP-bd"/>
</dbReference>
<dbReference type="GO" id="GO:0016887">
    <property type="term" value="F:ATP hydrolysis activity"/>
    <property type="evidence" value="ECO:0007669"/>
    <property type="project" value="InterPro"/>
</dbReference>
<dbReference type="Pfam" id="PF00005">
    <property type="entry name" value="ABC_tran"/>
    <property type="match status" value="1"/>
</dbReference>
<dbReference type="PROSITE" id="PS00211">
    <property type="entry name" value="ABC_TRANSPORTER_1"/>
    <property type="match status" value="1"/>
</dbReference>
<accession>A0A2H4U4Q7</accession>
<dbReference type="AlphaFoldDB" id="A0A2H4U4Q7"/>
<keyword evidence="3" id="KW-0547">Nucleotide-binding</keyword>
<dbReference type="RefSeq" id="WP_100815176.1">
    <property type="nucleotide sequence ID" value="NZ_CP017803.1"/>
</dbReference>
<keyword evidence="2" id="KW-0813">Transport</keyword>
<evidence type="ECO:0000313" key="6">
    <source>
        <dbReference type="EMBL" id="ATZ59105.1"/>
    </source>
</evidence>
<evidence type="ECO:0000256" key="4">
    <source>
        <dbReference type="ARBA" id="ARBA00022840"/>
    </source>
</evidence>
<evidence type="ECO:0000256" key="1">
    <source>
        <dbReference type="ARBA" id="ARBA00005417"/>
    </source>
</evidence>
<evidence type="ECO:0000256" key="2">
    <source>
        <dbReference type="ARBA" id="ARBA00022448"/>
    </source>
</evidence>
<organism evidence="6 7">
    <name type="scientific">Methanobrevibacter smithii</name>
    <dbReference type="NCBI Taxonomy" id="2173"/>
    <lineage>
        <taxon>Archaea</taxon>
        <taxon>Methanobacteriati</taxon>
        <taxon>Methanobacteriota</taxon>
        <taxon>Methanomada group</taxon>
        <taxon>Methanobacteria</taxon>
        <taxon>Methanobacteriales</taxon>
        <taxon>Methanobacteriaceae</taxon>
        <taxon>Methanobrevibacter</taxon>
    </lineage>
</organism>
<feature type="domain" description="ABC transporter" evidence="5">
    <location>
        <begin position="6"/>
        <end position="234"/>
    </location>
</feature>
<dbReference type="PANTHER" id="PTHR43335:SF8">
    <property type="entry name" value="ABC TRANSPORTER, ATP-BINDING PROTEIN"/>
    <property type="match status" value="1"/>
</dbReference>
<dbReference type="GO" id="GO:0005524">
    <property type="term" value="F:ATP binding"/>
    <property type="evidence" value="ECO:0007669"/>
    <property type="project" value="UniProtKB-KW"/>
</dbReference>
<dbReference type="Proteomes" id="UP000232133">
    <property type="component" value="Chromosome"/>
</dbReference>
<dbReference type="SMART" id="SM00382">
    <property type="entry name" value="AAA"/>
    <property type="match status" value="1"/>
</dbReference>
<evidence type="ECO:0000259" key="5">
    <source>
        <dbReference type="PROSITE" id="PS50893"/>
    </source>
</evidence>
<dbReference type="InterPro" id="IPR027417">
    <property type="entry name" value="P-loop_NTPase"/>
</dbReference>
<dbReference type="PANTHER" id="PTHR43335">
    <property type="entry name" value="ABC TRANSPORTER, ATP-BINDING PROTEIN"/>
    <property type="match status" value="1"/>
</dbReference>